<organism evidence="3 4">
    <name type="scientific">Heliocybe sulcata</name>
    <dbReference type="NCBI Taxonomy" id="5364"/>
    <lineage>
        <taxon>Eukaryota</taxon>
        <taxon>Fungi</taxon>
        <taxon>Dikarya</taxon>
        <taxon>Basidiomycota</taxon>
        <taxon>Agaricomycotina</taxon>
        <taxon>Agaricomycetes</taxon>
        <taxon>Gloeophyllales</taxon>
        <taxon>Gloeophyllaceae</taxon>
        <taxon>Heliocybe</taxon>
    </lineage>
</organism>
<feature type="region of interest" description="Disordered" evidence="1">
    <location>
        <begin position="227"/>
        <end position="255"/>
    </location>
</feature>
<dbReference type="GO" id="GO:0005634">
    <property type="term" value="C:nucleus"/>
    <property type="evidence" value="ECO:0007669"/>
    <property type="project" value="TreeGrafter"/>
</dbReference>
<feature type="compositionally biased region" description="Basic residues" evidence="1">
    <location>
        <begin position="229"/>
        <end position="240"/>
    </location>
</feature>
<feature type="domain" description="J" evidence="2">
    <location>
        <begin position="19"/>
        <end position="89"/>
    </location>
</feature>
<gene>
    <name evidence="3" type="ORF">OE88DRAFT_1624008</name>
</gene>
<dbReference type="OrthoDB" id="110024at2759"/>
<dbReference type="PANTHER" id="PTHR44144:SF1">
    <property type="entry name" value="DNAJ HOMOLOG SUBFAMILY C MEMBER 9"/>
    <property type="match status" value="1"/>
</dbReference>
<dbReference type="CDD" id="cd06257">
    <property type="entry name" value="DnaJ"/>
    <property type="match status" value="1"/>
</dbReference>
<dbReference type="GO" id="GO:0005737">
    <property type="term" value="C:cytoplasm"/>
    <property type="evidence" value="ECO:0007669"/>
    <property type="project" value="TreeGrafter"/>
</dbReference>
<reference evidence="3 4" key="1">
    <citation type="journal article" date="2019" name="Nat. Ecol. Evol.">
        <title>Megaphylogeny resolves global patterns of mushroom evolution.</title>
        <authorList>
            <person name="Varga T."/>
            <person name="Krizsan K."/>
            <person name="Foldi C."/>
            <person name="Dima B."/>
            <person name="Sanchez-Garcia M."/>
            <person name="Sanchez-Ramirez S."/>
            <person name="Szollosi G.J."/>
            <person name="Szarkandi J.G."/>
            <person name="Papp V."/>
            <person name="Albert L."/>
            <person name="Andreopoulos W."/>
            <person name="Angelini C."/>
            <person name="Antonin V."/>
            <person name="Barry K.W."/>
            <person name="Bougher N.L."/>
            <person name="Buchanan P."/>
            <person name="Buyck B."/>
            <person name="Bense V."/>
            <person name="Catcheside P."/>
            <person name="Chovatia M."/>
            <person name="Cooper J."/>
            <person name="Damon W."/>
            <person name="Desjardin D."/>
            <person name="Finy P."/>
            <person name="Geml J."/>
            <person name="Haridas S."/>
            <person name="Hughes K."/>
            <person name="Justo A."/>
            <person name="Karasinski D."/>
            <person name="Kautmanova I."/>
            <person name="Kiss B."/>
            <person name="Kocsube S."/>
            <person name="Kotiranta H."/>
            <person name="LaButti K.M."/>
            <person name="Lechner B.E."/>
            <person name="Liimatainen K."/>
            <person name="Lipzen A."/>
            <person name="Lukacs Z."/>
            <person name="Mihaltcheva S."/>
            <person name="Morgado L.N."/>
            <person name="Niskanen T."/>
            <person name="Noordeloos M.E."/>
            <person name="Ohm R.A."/>
            <person name="Ortiz-Santana B."/>
            <person name="Ovrebo C."/>
            <person name="Racz N."/>
            <person name="Riley R."/>
            <person name="Savchenko A."/>
            <person name="Shiryaev A."/>
            <person name="Soop K."/>
            <person name="Spirin V."/>
            <person name="Szebenyi C."/>
            <person name="Tomsovsky M."/>
            <person name="Tulloss R.E."/>
            <person name="Uehling J."/>
            <person name="Grigoriev I.V."/>
            <person name="Vagvolgyi C."/>
            <person name="Papp T."/>
            <person name="Martin F.M."/>
            <person name="Miettinen O."/>
            <person name="Hibbett D.S."/>
            <person name="Nagy L.G."/>
        </authorList>
    </citation>
    <scope>NUCLEOTIDE SEQUENCE [LARGE SCALE GENOMIC DNA]</scope>
    <source>
        <strain evidence="3 4">OMC1185</strain>
    </source>
</reference>
<dbReference type="GO" id="GO:0031072">
    <property type="term" value="F:heat shock protein binding"/>
    <property type="evidence" value="ECO:0007669"/>
    <property type="project" value="TreeGrafter"/>
</dbReference>
<feature type="compositionally biased region" description="Acidic residues" evidence="1">
    <location>
        <begin position="246"/>
        <end position="255"/>
    </location>
</feature>
<dbReference type="Proteomes" id="UP000305948">
    <property type="component" value="Unassembled WGS sequence"/>
</dbReference>
<dbReference type="InterPro" id="IPR001623">
    <property type="entry name" value="DnaJ_domain"/>
</dbReference>
<dbReference type="SUPFAM" id="SSF46565">
    <property type="entry name" value="Chaperone J-domain"/>
    <property type="match status" value="1"/>
</dbReference>
<dbReference type="Pfam" id="PF23302">
    <property type="entry name" value="HTH_DNAJC9"/>
    <property type="match status" value="1"/>
</dbReference>
<dbReference type="InterPro" id="IPR018253">
    <property type="entry name" value="DnaJ_domain_CS"/>
</dbReference>
<accession>A0A5C3NAR0</accession>
<dbReference type="SMART" id="SM00271">
    <property type="entry name" value="DnaJ"/>
    <property type="match status" value="1"/>
</dbReference>
<dbReference type="InterPro" id="IPR052594">
    <property type="entry name" value="J_domain-containing_protein"/>
</dbReference>
<dbReference type="InterPro" id="IPR056453">
    <property type="entry name" value="HTH_DNAJC9"/>
</dbReference>
<evidence type="ECO:0000313" key="3">
    <source>
        <dbReference type="EMBL" id="TFK54899.1"/>
    </source>
</evidence>
<feature type="compositionally biased region" description="Basic and acidic residues" evidence="1">
    <location>
        <begin position="330"/>
        <end position="356"/>
    </location>
</feature>
<dbReference type="PRINTS" id="PR00625">
    <property type="entry name" value="JDOMAIN"/>
</dbReference>
<sequence length="365" mass="40723">MDDCEDPAAQFFPDEESPNLYSALELKSDAKADDIKKAYRRLALRYHPDKHSGSDGSTKADASLKFQQIGFAYSVLSDEKKRERYDRTGRTDEGLELDAGEDGWEAYFEDLFDRVTKGKLDEMKKEYQGSAEEKEDLKSAYRETGGDINEIMNHIPHSTHEDESRFIVIISELISNGDLPELPTWKKSTHDEKAKLVRKKQADKEAVEAEDLAKELGVWDEFYGSGKAGARKSKAQGKGKGKQEDGEAQADDEEDVSALQALILKKNTKKNMDGFFDSLAAKYSEPQSKKGKGKKRGKAAGDDEEGLDASPKKKSKNGVPPPPDIDDGEFEKLQQKLFGDKGKPTTDAESKADKSKRPTRSRKAR</sequence>
<feature type="region of interest" description="Disordered" evidence="1">
    <location>
        <begin position="280"/>
        <end position="365"/>
    </location>
</feature>
<dbReference type="Pfam" id="PF00226">
    <property type="entry name" value="DnaJ"/>
    <property type="match status" value="1"/>
</dbReference>
<evidence type="ECO:0000256" key="1">
    <source>
        <dbReference type="SAM" id="MobiDB-lite"/>
    </source>
</evidence>
<name>A0A5C3NAR0_9AGAM</name>
<dbReference type="AlphaFoldDB" id="A0A5C3NAR0"/>
<protein>
    <submittedName>
        <fullName evidence="3">DnaJ-domain-containing protein</fullName>
    </submittedName>
</protein>
<dbReference type="EMBL" id="ML213505">
    <property type="protein sequence ID" value="TFK54899.1"/>
    <property type="molecule type" value="Genomic_DNA"/>
</dbReference>
<dbReference type="InterPro" id="IPR036869">
    <property type="entry name" value="J_dom_sf"/>
</dbReference>
<dbReference type="PROSITE" id="PS00636">
    <property type="entry name" value="DNAJ_1"/>
    <property type="match status" value="1"/>
</dbReference>
<evidence type="ECO:0000313" key="4">
    <source>
        <dbReference type="Proteomes" id="UP000305948"/>
    </source>
</evidence>
<dbReference type="Gene3D" id="1.10.287.110">
    <property type="entry name" value="DnaJ domain"/>
    <property type="match status" value="1"/>
</dbReference>
<dbReference type="PROSITE" id="PS50076">
    <property type="entry name" value="DNAJ_2"/>
    <property type="match status" value="1"/>
</dbReference>
<proteinExistence type="predicted"/>
<dbReference type="PANTHER" id="PTHR44144">
    <property type="entry name" value="DNAJ HOMOLOG SUBFAMILY C MEMBER 9"/>
    <property type="match status" value="1"/>
</dbReference>
<dbReference type="STRING" id="5364.A0A5C3NAR0"/>
<evidence type="ECO:0000259" key="2">
    <source>
        <dbReference type="PROSITE" id="PS50076"/>
    </source>
</evidence>
<feature type="compositionally biased region" description="Basic residues" evidence="1">
    <location>
        <begin position="289"/>
        <end position="298"/>
    </location>
</feature>
<keyword evidence="4" id="KW-1185">Reference proteome</keyword>